<accession>A0A4S4G1G2</accession>
<comment type="caution">
    <text evidence="1">The sequence shown here is derived from an EMBL/GenBank/DDBJ whole genome shotgun (WGS) entry which is preliminary data.</text>
</comment>
<evidence type="ECO:0000313" key="2">
    <source>
        <dbReference type="Proteomes" id="UP000308978"/>
    </source>
</evidence>
<proteinExistence type="predicted"/>
<gene>
    <name evidence="1" type="ORF">E5986_10695</name>
</gene>
<reference evidence="1 2" key="1">
    <citation type="submission" date="2019-04" db="EMBL/GenBank/DDBJ databases">
        <title>Microbes associate with the intestines of laboratory mice.</title>
        <authorList>
            <person name="Navarre W."/>
            <person name="Wong E."/>
            <person name="Huang K.C."/>
            <person name="Tropini C."/>
            <person name="Ng K."/>
            <person name="Yu B."/>
        </authorList>
    </citation>
    <scope>NUCLEOTIDE SEQUENCE [LARGE SCALE GENOMIC DNA]</scope>
    <source>
        <strain evidence="1 2">NM80_B27</strain>
    </source>
</reference>
<dbReference type="RefSeq" id="WP_136435835.1">
    <property type="nucleotide sequence ID" value="NZ_SSTJ01000019.1"/>
</dbReference>
<evidence type="ECO:0008006" key="3">
    <source>
        <dbReference type="Google" id="ProtNLM"/>
    </source>
</evidence>
<organism evidence="1 2">
    <name type="scientific">Adlercreutzia caecimuris</name>
    <dbReference type="NCBI Taxonomy" id="671266"/>
    <lineage>
        <taxon>Bacteria</taxon>
        <taxon>Bacillati</taxon>
        <taxon>Actinomycetota</taxon>
        <taxon>Coriobacteriia</taxon>
        <taxon>Eggerthellales</taxon>
        <taxon>Eggerthellaceae</taxon>
        <taxon>Adlercreutzia</taxon>
    </lineage>
</organism>
<protein>
    <recommendedName>
        <fullName evidence="3">Dabb family protein</fullName>
    </recommendedName>
</protein>
<dbReference type="Proteomes" id="UP000308978">
    <property type="component" value="Unassembled WGS sequence"/>
</dbReference>
<dbReference type="AlphaFoldDB" id="A0A4S4G1G2"/>
<sequence length="219" mass="23985">MINALYLVTFNEGVSPEEKTAMRDEARAACEAVAPAWLCDIVPDDSPTNAGDLFCELAFADRTAYDEAAGSPSWESLREAVFDSSLAADVTFLAYGPGQANLKGGDSTCHRIMLMHLVEGVDPKMVEAMTQRVLQVGEYVPGLVNTQISEVFDSSGAVPWNYVYDCDFDTAATFLGKYMTSPYHWGYLRLVQSDCVECVADKQMTPYIPAEKAFLTALD</sequence>
<dbReference type="EMBL" id="SSTJ01000019">
    <property type="protein sequence ID" value="THG35966.1"/>
    <property type="molecule type" value="Genomic_DNA"/>
</dbReference>
<name>A0A4S4G1G2_9ACTN</name>
<evidence type="ECO:0000313" key="1">
    <source>
        <dbReference type="EMBL" id="THG35966.1"/>
    </source>
</evidence>